<dbReference type="EMBL" id="CM039429">
    <property type="protein sequence ID" value="KAI4347254.1"/>
    <property type="molecule type" value="Genomic_DNA"/>
</dbReference>
<gene>
    <name evidence="1" type="ORF">L6164_008081</name>
</gene>
<evidence type="ECO:0000313" key="2">
    <source>
        <dbReference type="Proteomes" id="UP000828941"/>
    </source>
</evidence>
<keyword evidence="2" id="KW-1185">Reference proteome</keyword>
<dbReference type="Proteomes" id="UP000828941">
    <property type="component" value="Chromosome 4"/>
</dbReference>
<organism evidence="1 2">
    <name type="scientific">Bauhinia variegata</name>
    <name type="common">Purple orchid tree</name>
    <name type="synonym">Phanera variegata</name>
    <dbReference type="NCBI Taxonomy" id="167791"/>
    <lineage>
        <taxon>Eukaryota</taxon>
        <taxon>Viridiplantae</taxon>
        <taxon>Streptophyta</taxon>
        <taxon>Embryophyta</taxon>
        <taxon>Tracheophyta</taxon>
        <taxon>Spermatophyta</taxon>
        <taxon>Magnoliopsida</taxon>
        <taxon>eudicotyledons</taxon>
        <taxon>Gunneridae</taxon>
        <taxon>Pentapetalae</taxon>
        <taxon>rosids</taxon>
        <taxon>fabids</taxon>
        <taxon>Fabales</taxon>
        <taxon>Fabaceae</taxon>
        <taxon>Cercidoideae</taxon>
        <taxon>Cercideae</taxon>
        <taxon>Bauhiniinae</taxon>
        <taxon>Bauhinia</taxon>
    </lineage>
</organism>
<proteinExistence type="predicted"/>
<sequence>MVVVLVGNKCDLGQSREVEKEEGKGFAENERLFFMETSALQNVNVEEAFMQMITKIHHQTGQKCLESKMNETTRINVPNGKEIKIVDEVTETKQSSCCSI</sequence>
<reference evidence="1 2" key="1">
    <citation type="journal article" date="2022" name="DNA Res.">
        <title>Chromosomal-level genome assembly of the orchid tree Bauhinia variegata (Leguminosae; Cercidoideae) supports the allotetraploid origin hypothesis of Bauhinia.</title>
        <authorList>
            <person name="Zhong Y."/>
            <person name="Chen Y."/>
            <person name="Zheng D."/>
            <person name="Pang J."/>
            <person name="Liu Y."/>
            <person name="Luo S."/>
            <person name="Meng S."/>
            <person name="Qian L."/>
            <person name="Wei D."/>
            <person name="Dai S."/>
            <person name="Zhou R."/>
        </authorList>
    </citation>
    <scope>NUCLEOTIDE SEQUENCE [LARGE SCALE GENOMIC DNA]</scope>
    <source>
        <strain evidence="1">BV-YZ2020</strain>
    </source>
</reference>
<accession>A0ACB9PGY7</accession>
<protein>
    <submittedName>
        <fullName evidence="1">Uncharacterized protein</fullName>
    </submittedName>
</protein>
<comment type="caution">
    <text evidence="1">The sequence shown here is derived from an EMBL/GenBank/DDBJ whole genome shotgun (WGS) entry which is preliminary data.</text>
</comment>
<evidence type="ECO:0000313" key="1">
    <source>
        <dbReference type="EMBL" id="KAI4347254.1"/>
    </source>
</evidence>
<name>A0ACB9PGY7_BAUVA</name>